<feature type="region of interest" description="Disordered" evidence="1">
    <location>
        <begin position="1"/>
        <end position="27"/>
    </location>
</feature>
<dbReference type="OrthoDB" id="434253at2759"/>
<sequence>MPDTLTKEEVNSQTDPSLSKQYDNETPKDQQIKELYDLVDSKKIGLLSTFRNGVGPVARSMAVAKRVGPDFLFLANLHSNKFKDIKENPVVQVTFQDSSTQDWVSVAGKVVTSANDDPRIKELWSHGVKAWFGDLGDGKHDGSADDPRMALIEVKTNYISYWLHQVGTLGFIKEVGLAAATGKVANTGVSRELKEADVEKARREA</sequence>
<dbReference type="PANTHER" id="PTHR34818">
    <property type="entry name" value="PROTEIN BLI-3"/>
    <property type="match status" value="1"/>
</dbReference>
<dbReference type="Gene3D" id="2.30.110.10">
    <property type="entry name" value="Electron Transport, Fmn-binding Protein, Chain A"/>
    <property type="match status" value="1"/>
</dbReference>
<evidence type="ECO:0000259" key="2">
    <source>
        <dbReference type="Pfam" id="PF16242"/>
    </source>
</evidence>
<gene>
    <name evidence="3" type="ORF">BU16DRAFT_522276</name>
</gene>
<feature type="compositionally biased region" description="Basic and acidic residues" evidence="1">
    <location>
        <begin position="1"/>
        <end position="10"/>
    </location>
</feature>
<dbReference type="AlphaFoldDB" id="A0A6A6R9V0"/>
<dbReference type="Pfam" id="PF16242">
    <property type="entry name" value="Pyrid_ox_like"/>
    <property type="match status" value="1"/>
</dbReference>
<dbReference type="InterPro" id="IPR052917">
    <property type="entry name" value="Stress-Dev_Protein"/>
</dbReference>
<evidence type="ECO:0000256" key="1">
    <source>
        <dbReference type="SAM" id="MobiDB-lite"/>
    </source>
</evidence>
<reference evidence="3" key="1">
    <citation type="journal article" date="2020" name="Stud. Mycol.">
        <title>101 Dothideomycetes genomes: a test case for predicting lifestyles and emergence of pathogens.</title>
        <authorList>
            <person name="Haridas S."/>
            <person name="Albert R."/>
            <person name="Binder M."/>
            <person name="Bloem J."/>
            <person name="Labutti K."/>
            <person name="Salamov A."/>
            <person name="Andreopoulos B."/>
            <person name="Baker S."/>
            <person name="Barry K."/>
            <person name="Bills G."/>
            <person name="Bluhm B."/>
            <person name="Cannon C."/>
            <person name="Castanera R."/>
            <person name="Culley D."/>
            <person name="Daum C."/>
            <person name="Ezra D."/>
            <person name="Gonzalez J."/>
            <person name="Henrissat B."/>
            <person name="Kuo A."/>
            <person name="Liang C."/>
            <person name="Lipzen A."/>
            <person name="Lutzoni F."/>
            <person name="Magnuson J."/>
            <person name="Mondo S."/>
            <person name="Nolan M."/>
            <person name="Ohm R."/>
            <person name="Pangilinan J."/>
            <person name="Park H.-J."/>
            <person name="Ramirez L."/>
            <person name="Alfaro M."/>
            <person name="Sun H."/>
            <person name="Tritt A."/>
            <person name="Yoshinaga Y."/>
            <person name="Zwiers L.-H."/>
            <person name="Turgeon B."/>
            <person name="Goodwin S."/>
            <person name="Spatafora J."/>
            <person name="Crous P."/>
            <person name="Grigoriev I."/>
        </authorList>
    </citation>
    <scope>NUCLEOTIDE SEQUENCE</scope>
    <source>
        <strain evidence="3">CBS 269.34</strain>
    </source>
</reference>
<feature type="domain" description="General stress protein FMN-binding split barrel" evidence="2">
    <location>
        <begin position="31"/>
        <end position="183"/>
    </location>
</feature>
<evidence type="ECO:0000313" key="3">
    <source>
        <dbReference type="EMBL" id="KAF2501291.1"/>
    </source>
</evidence>
<dbReference type="SUPFAM" id="SSF50475">
    <property type="entry name" value="FMN-binding split barrel"/>
    <property type="match status" value="1"/>
</dbReference>
<feature type="compositionally biased region" description="Polar residues" evidence="1">
    <location>
        <begin position="11"/>
        <end position="21"/>
    </location>
</feature>
<protein>
    <submittedName>
        <fullName evidence="3">Blue light-inducible protein-like protein Bli-3</fullName>
    </submittedName>
</protein>
<dbReference type="EMBL" id="MU004182">
    <property type="protein sequence ID" value="KAF2501291.1"/>
    <property type="molecule type" value="Genomic_DNA"/>
</dbReference>
<organism evidence="3 4">
    <name type="scientific">Lophium mytilinum</name>
    <dbReference type="NCBI Taxonomy" id="390894"/>
    <lineage>
        <taxon>Eukaryota</taxon>
        <taxon>Fungi</taxon>
        <taxon>Dikarya</taxon>
        <taxon>Ascomycota</taxon>
        <taxon>Pezizomycotina</taxon>
        <taxon>Dothideomycetes</taxon>
        <taxon>Pleosporomycetidae</taxon>
        <taxon>Mytilinidiales</taxon>
        <taxon>Mytilinidiaceae</taxon>
        <taxon>Lophium</taxon>
    </lineage>
</organism>
<name>A0A6A6R9V0_9PEZI</name>
<dbReference type="PANTHER" id="PTHR34818:SF1">
    <property type="entry name" value="PROTEIN BLI-3"/>
    <property type="match status" value="1"/>
</dbReference>
<evidence type="ECO:0000313" key="4">
    <source>
        <dbReference type="Proteomes" id="UP000799750"/>
    </source>
</evidence>
<dbReference type="InterPro" id="IPR012349">
    <property type="entry name" value="Split_barrel_FMN-bd"/>
</dbReference>
<dbReference type="Proteomes" id="UP000799750">
    <property type="component" value="Unassembled WGS sequence"/>
</dbReference>
<dbReference type="InterPro" id="IPR038725">
    <property type="entry name" value="YdaG_split_barrel_FMN-bd"/>
</dbReference>
<proteinExistence type="predicted"/>
<keyword evidence="4" id="KW-1185">Reference proteome</keyword>
<accession>A0A6A6R9V0</accession>